<feature type="transmembrane region" description="Helical" evidence="9">
    <location>
        <begin position="292"/>
        <end position="313"/>
    </location>
</feature>
<dbReference type="InterPro" id="IPR003593">
    <property type="entry name" value="AAA+_ATPase"/>
</dbReference>
<evidence type="ECO:0000256" key="7">
    <source>
        <dbReference type="ARBA" id="ARBA00022989"/>
    </source>
</evidence>
<dbReference type="GO" id="GO:0015421">
    <property type="term" value="F:ABC-type oligopeptide transporter activity"/>
    <property type="evidence" value="ECO:0007669"/>
    <property type="project" value="TreeGrafter"/>
</dbReference>
<dbReference type="Proteomes" id="UP000014155">
    <property type="component" value="Unassembled WGS sequence"/>
</dbReference>
<dbReference type="GO" id="GO:0005524">
    <property type="term" value="F:ATP binding"/>
    <property type="evidence" value="ECO:0007669"/>
    <property type="project" value="UniProtKB-KW"/>
</dbReference>
<dbReference type="PANTHER" id="PTHR43394:SF1">
    <property type="entry name" value="ATP-BINDING CASSETTE SUB-FAMILY B MEMBER 10, MITOCHONDRIAL"/>
    <property type="match status" value="1"/>
</dbReference>
<protein>
    <submittedName>
        <fullName evidence="12">ABC transporter</fullName>
    </submittedName>
</protein>
<keyword evidence="8 9" id="KW-0472">Membrane</keyword>
<dbReference type="PANTHER" id="PTHR43394">
    <property type="entry name" value="ATP-DEPENDENT PERMEASE MDL1, MITOCHONDRIAL"/>
    <property type="match status" value="1"/>
</dbReference>
<dbReference type="GO" id="GO:0016887">
    <property type="term" value="F:ATP hydrolysis activity"/>
    <property type="evidence" value="ECO:0007669"/>
    <property type="project" value="InterPro"/>
</dbReference>
<proteinExistence type="predicted"/>
<dbReference type="InterPro" id="IPR003439">
    <property type="entry name" value="ABC_transporter-like_ATP-bd"/>
</dbReference>
<keyword evidence="7 9" id="KW-1133">Transmembrane helix</keyword>
<sequence>MWPNLFKRGSNHMSKLRYIRDLLSKNKYKYALGIVFLLCVDILQLVLPKILGDVTDFLESGTLTRTRLAQYAAAISLIAAGVAVFRFLFRCTLMSVSRSIELSLRNRFYAHLQKLSVNYFNTHKTGDLMAHATNDMGNVTMASGQGIIFVIDSFLIPVVALVMMLSTGGLKLTAACFLPLLLLGIAVVFFMKIMQSRVQKQQEAFSNLTEAARENFSGIRVIKAFAQEKKEISRFERINAVNREANLKYVRLMSMMFPTVMSISALSFVIALWFGGVLVIQGAVTLGGFVAFNSYLGMLIWPITAIGWVANMFQRGFVSLERINTIMDETPEITDESVVEKASIKGSVEFKNLDFTYPGTERPVLSNINISIAAGKTLGIIGRTGSGKTTLINLISRLLKAPGGTLFIDGIDINKIPLSALRSSIGGVPQDTFLFSDTIAENIDFFRNNNSEQIVSAAKTARILDSINEFPDKFETVLGERGVTLSGGQKQRVAIARAVIGSPAMLILDDCLSAVDASTEEEILKDLKNIMKERTSIIVSHRISAVKDADEIIVLEEGRVSERGTHDELLARNGFYHELYNKQLLIDQLEQS</sequence>
<reference evidence="12 13" key="1">
    <citation type="journal article" date="2013" name="Genome Announc.">
        <title>Draft Genome Sequence of the Cellulolytic, Mesophilic, Anaerobic Bacterium Clostridium termitidis Strain CT1112 (DSM 5398).</title>
        <authorList>
            <person name="Lal S."/>
            <person name="Ramachandran U."/>
            <person name="Zhang X."/>
            <person name="Munir R."/>
            <person name="Sparling R."/>
            <person name="Levin D.B."/>
        </authorList>
    </citation>
    <scope>NUCLEOTIDE SEQUENCE [LARGE SCALE GENOMIC DNA]</scope>
    <source>
        <strain evidence="12 13">CT1112</strain>
    </source>
</reference>
<dbReference type="PATRIC" id="fig|1195236.3.peg.4639"/>
<evidence type="ECO:0000256" key="2">
    <source>
        <dbReference type="ARBA" id="ARBA00022448"/>
    </source>
</evidence>
<keyword evidence="2" id="KW-0813">Transport</keyword>
<comment type="caution">
    <text evidence="12">The sequence shown here is derived from an EMBL/GenBank/DDBJ whole genome shotgun (WGS) entry which is preliminary data.</text>
</comment>
<accession>S0FL29</accession>
<dbReference type="InterPro" id="IPR017871">
    <property type="entry name" value="ABC_transporter-like_CS"/>
</dbReference>
<evidence type="ECO:0000259" key="11">
    <source>
        <dbReference type="PROSITE" id="PS50929"/>
    </source>
</evidence>
<evidence type="ECO:0000256" key="5">
    <source>
        <dbReference type="ARBA" id="ARBA00022741"/>
    </source>
</evidence>
<dbReference type="InterPro" id="IPR011527">
    <property type="entry name" value="ABC1_TM_dom"/>
</dbReference>
<evidence type="ECO:0000256" key="6">
    <source>
        <dbReference type="ARBA" id="ARBA00022840"/>
    </source>
</evidence>
<evidence type="ECO:0000256" key="9">
    <source>
        <dbReference type="SAM" id="Phobius"/>
    </source>
</evidence>
<name>S0FL29_RUMCE</name>
<organism evidence="12 13">
    <name type="scientific">Ruminiclostridium cellobioparum subsp. termitidis CT1112</name>
    <dbReference type="NCBI Taxonomy" id="1195236"/>
    <lineage>
        <taxon>Bacteria</taxon>
        <taxon>Bacillati</taxon>
        <taxon>Bacillota</taxon>
        <taxon>Clostridia</taxon>
        <taxon>Eubacteriales</taxon>
        <taxon>Oscillospiraceae</taxon>
        <taxon>Ruminiclostridium</taxon>
    </lineage>
</organism>
<dbReference type="InterPro" id="IPR036640">
    <property type="entry name" value="ABC1_TM_sf"/>
</dbReference>
<dbReference type="Gene3D" id="1.20.1560.10">
    <property type="entry name" value="ABC transporter type 1, transmembrane domain"/>
    <property type="match status" value="1"/>
</dbReference>
<feature type="transmembrane region" description="Helical" evidence="9">
    <location>
        <begin position="30"/>
        <end position="48"/>
    </location>
</feature>
<evidence type="ECO:0000256" key="4">
    <source>
        <dbReference type="ARBA" id="ARBA00022692"/>
    </source>
</evidence>
<keyword evidence="5" id="KW-0547">Nucleotide-binding</keyword>
<dbReference type="InterPro" id="IPR027417">
    <property type="entry name" value="P-loop_NTPase"/>
</dbReference>
<feature type="transmembrane region" description="Helical" evidence="9">
    <location>
        <begin position="256"/>
        <end position="280"/>
    </location>
</feature>
<dbReference type="Pfam" id="PF00664">
    <property type="entry name" value="ABC_membrane"/>
    <property type="match status" value="1"/>
</dbReference>
<dbReference type="SUPFAM" id="SSF90123">
    <property type="entry name" value="ABC transporter transmembrane region"/>
    <property type="match status" value="1"/>
</dbReference>
<evidence type="ECO:0000313" key="12">
    <source>
        <dbReference type="EMBL" id="EMS69874.1"/>
    </source>
</evidence>
<dbReference type="CDD" id="cd18541">
    <property type="entry name" value="ABC_6TM_TmrB_like"/>
    <property type="match status" value="1"/>
</dbReference>
<keyword evidence="3" id="KW-1003">Cell membrane</keyword>
<evidence type="ECO:0000256" key="8">
    <source>
        <dbReference type="ARBA" id="ARBA00023136"/>
    </source>
</evidence>
<feature type="domain" description="ABC transmembrane type-1" evidence="11">
    <location>
        <begin position="31"/>
        <end position="315"/>
    </location>
</feature>
<dbReference type="InterPro" id="IPR039421">
    <property type="entry name" value="Type_1_exporter"/>
</dbReference>
<dbReference type="EMBL" id="AORV01000062">
    <property type="protein sequence ID" value="EMS69874.1"/>
    <property type="molecule type" value="Genomic_DNA"/>
</dbReference>
<dbReference type="STRING" id="1195236.CTER_4453"/>
<comment type="subcellular location">
    <subcellularLocation>
        <location evidence="1">Cell membrane</location>
        <topology evidence="1">Multi-pass membrane protein</topology>
    </subcellularLocation>
</comment>
<dbReference type="PROSITE" id="PS00211">
    <property type="entry name" value="ABC_TRANSPORTER_1"/>
    <property type="match status" value="1"/>
</dbReference>
<dbReference type="Pfam" id="PF00005">
    <property type="entry name" value="ABC_tran"/>
    <property type="match status" value="1"/>
</dbReference>
<keyword evidence="13" id="KW-1185">Reference proteome</keyword>
<evidence type="ECO:0000256" key="1">
    <source>
        <dbReference type="ARBA" id="ARBA00004651"/>
    </source>
</evidence>
<dbReference type="SMART" id="SM00382">
    <property type="entry name" value="AAA"/>
    <property type="match status" value="1"/>
</dbReference>
<dbReference type="PROSITE" id="PS50929">
    <property type="entry name" value="ABC_TM1F"/>
    <property type="match status" value="1"/>
</dbReference>
<dbReference type="SUPFAM" id="SSF52540">
    <property type="entry name" value="P-loop containing nucleoside triphosphate hydrolases"/>
    <property type="match status" value="1"/>
</dbReference>
<evidence type="ECO:0000259" key="10">
    <source>
        <dbReference type="PROSITE" id="PS50893"/>
    </source>
</evidence>
<evidence type="ECO:0000313" key="13">
    <source>
        <dbReference type="Proteomes" id="UP000014155"/>
    </source>
</evidence>
<keyword evidence="4 9" id="KW-0812">Transmembrane</keyword>
<evidence type="ECO:0000256" key="3">
    <source>
        <dbReference type="ARBA" id="ARBA00022475"/>
    </source>
</evidence>
<feature type="transmembrane region" description="Helical" evidence="9">
    <location>
        <begin position="146"/>
        <end position="166"/>
    </location>
</feature>
<feature type="transmembrane region" description="Helical" evidence="9">
    <location>
        <begin position="172"/>
        <end position="191"/>
    </location>
</feature>
<dbReference type="GO" id="GO:0005886">
    <property type="term" value="C:plasma membrane"/>
    <property type="evidence" value="ECO:0007669"/>
    <property type="project" value="UniProtKB-SubCell"/>
</dbReference>
<dbReference type="FunFam" id="3.40.50.300:FF:000221">
    <property type="entry name" value="Multidrug ABC transporter ATP-binding protein"/>
    <property type="match status" value="1"/>
</dbReference>
<dbReference type="PROSITE" id="PS50893">
    <property type="entry name" value="ABC_TRANSPORTER_2"/>
    <property type="match status" value="1"/>
</dbReference>
<gene>
    <name evidence="12" type="ORF">CTER_4453</name>
</gene>
<feature type="transmembrane region" description="Helical" evidence="9">
    <location>
        <begin position="68"/>
        <end position="89"/>
    </location>
</feature>
<dbReference type="Gene3D" id="3.40.50.300">
    <property type="entry name" value="P-loop containing nucleotide triphosphate hydrolases"/>
    <property type="match status" value="1"/>
</dbReference>
<dbReference type="FunFam" id="1.20.1560.10:FF:000011">
    <property type="entry name" value="Multidrug ABC transporter ATP-binding protein"/>
    <property type="match status" value="1"/>
</dbReference>
<feature type="domain" description="ABC transporter" evidence="10">
    <location>
        <begin position="348"/>
        <end position="582"/>
    </location>
</feature>
<keyword evidence="6" id="KW-0067">ATP-binding</keyword>
<dbReference type="AlphaFoldDB" id="S0FL29"/>
<dbReference type="eggNOG" id="COG1132">
    <property type="taxonomic scope" value="Bacteria"/>
</dbReference>